<dbReference type="GO" id="GO:0008757">
    <property type="term" value="F:S-adenosylmethionine-dependent methyltransferase activity"/>
    <property type="evidence" value="ECO:0007669"/>
    <property type="project" value="InterPro"/>
</dbReference>
<dbReference type="InterPro" id="IPR029063">
    <property type="entry name" value="SAM-dependent_MTases_sf"/>
</dbReference>
<dbReference type="InterPro" id="IPR008854">
    <property type="entry name" value="TPMT"/>
</dbReference>
<dbReference type="PANTHER" id="PTHR32183:SF6">
    <property type="entry name" value="CYSTEINE SULFINATE DESULFINASE_CYSTEINE DESULFURASE AND RELATED ENZYMES"/>
    <property type="match status" value="1"/>
</dbReference>
<dbReference type="CDD" id="cd02440">
    <property type="entry name" value="AdoMet_MTases"/>
    <property type="match status" value="1"/>
</dbReference>
<keyword evidence="3" id="KW-0808">Transferase</keyword>
<reference evidence="5" key="1">
    <citation type="submission" date="2020-03" db="EMBL/GenBank/DDBJ databases">
        <title>Site-based positive gene gene selection in Geosmithia morbida across the United States reveals a broad range of putative effectors and factors for local host and environmental adapation.</title>
        <authorList>
            <person name="Onufrak A."/>
            <person name="Murdoch R.W."/>
            <person name="Gazis R."/>
            <person name="Huff M."/>
            <person name="Staton M."/>
            <person name="Klingeman W."/>
            <person name="Hadziabdic D."/>
        </authorList>
    </citation>
    <scope>NUCLEOTIDE SEQUENCE</scope>
    <source>
        <strain evidence="5">1262</strain>
    </source>
</reference>
<dbReference type="Gene3D" id="3.40.50.150">
    <property type="entry name" value="Vaccinia Virus protein VP39"/>
    <property type="match status" value="1"/>
</dbReference>
<evidence type="ECO:0000313" key="5">
    <source>
        <dbReference type="EMBL" id="KAF4126269.1"/>
    </source>
</evidence>
<dbReference type="GO" id="GO:0032259">
    <property type="term" value="P:methylation"/>
    <property type="evidence" value="ECO:0007669"/>
    <property type="project" value="UniProtKB-KW"/>
</dbReference>
<dbReference type="RefSeq" id="XP_035324921.1">
    <property type="nucleotide sequence ID" value="XM_035461991.1"/>
</dbReference>
<gene>
    <name evidence="5" type="ORF">GMORB2_0005</name>
</gene>
<keyword evidence="4" id="KW-0949">S-adenosyl-L-methionine</keyword>
<accession>A0A9P4Z437</accession>
<keyword evidence="2" id="KW-0489">Methyltransferase</keyword>
<evidence type="ECO:0000256" key="4">
    <source>
        <dbReference type="ARBA" id="ARBA00022691"/>
    </source>
</evidence>
<dbReference type="OrthoDB" id="276151at2759"/>
<protein>
    <submittedName>
        <fullName evidence="5">Thiopurine S-methyltransferase (TPMT)</fullName>
    </submittedName>
</protein>
<dbReference type="EMBL" id="JAANYQ010000001">
    <property type="protein sequence ID" value="KAF4126269.1"/>
    <property type="molecule type" value="Genomic_DNA"/>
</dbReference>
<proteinExistence type="predicted"/>
<sequence length="281" mass="30554">MSDSTLVQEVFAAPGPTPPGDRWDGLYRSGHYSWDRDGPSLALADLLVQRRDLIPHRTIEAQNHGAADDGSSPPTRPTALVPGCGRGHDVLLLAEFGYDVWGLDLSPTAIELARGVEKEKEKEREGGGRGKPYGTVHWLVADFFDDEWSGGRTFDLIFDYTFLCALPVATRPLWASRISSLLSPRSGRLICLEFPSGQPLSRPGPPFGVNPEVYEALLACPGDEVEYDAAGDGTVVERPSAQPPRDLGGVHRLALIKPIRTHKAGMADDGSVRDFVSVWSK</sequence>
<comment type="caution">
    <text evidence="5">The sequence shown here is derived from an EMBL/GenBank/DDBJ whole genome shotgun (WGS) entry which is preliminary data.</text>
</comment>
<keyword evidence="1" id="KW-0597">Phosphoprotein</keyword>
<evidence type="ECO:0000256" key="1">
    <source>
        <dbReference type="ARBA" id="ARBA00022553"/>
    </source>
</evidence>
<organism evidence="5 6">
    <name type="scientific">Geosmithia morbida</name>
    <dbReference type="NCBI Taxonomy" id="1094350"/>
    <lineage>
        <taxon>Eukaryota</taxon>
        <taxon>Fungi</taxon>
        <taxon>Dikarya</taxon>
        <taxon>Ascomycota</taxon>
        <taxon>Pezizomycotina</taxon>
        <taxon>Sordariomycetes</taxon>
        <taxon>Hypocreomycetidae</taxon>
        <taxon>Hypocreales</taxon>
        <taxon>Bionectriaceae</taxon>
        <taxon>Geosmithia</taxon>
    </lineage>
</organism>
<dbReference type="AlphaFoldDB" id="A0A9P4Z437"/>
<keyword evidence="6" id="KW-1185">Reference proteome</keyword>
<name>A0A9P4Z437_9HYPO</name>
<dbReference type="SUPFAM" id="SSF53335">
    <property type="entry name" value="S-adenosyl-L-methionine-dependent methyltransferases"/>
    <property type="match status" value="1"/>
</dbReference>
<dbReference type="PANTHER" id="PTHR32183">
    <property type="match status" value="1"/>
</dbReference>
<dbReference type="GeneID" id="55966235"/>
<evidence type="ECO:0000256" key="2">
    <source>
        <dbReference type="ARBA" id="ARBA00022603"/>
    </source>
</evidence>
<dbReference type="PROSITE" id="PS51585">
    <property type="entry name" value="SAM_MT_TPMT"/>
    <property type="match status" value="1"/>
</dbReference>
<dbReference type="Proteomes" id="UP000749293">
    <property type="component" value="Unassembled WGS sequence"/>
</dbReference>
<evidence type="ECO:0000313" key="6">
    <source>
        <dbReference type="Proteomes" id="UP000749293"/>
    </source>
</evidence>
<dbReference type="Pfam" id="PF05724">
    <property type="entry name" value="TPMT"/>
    <property type="match status" value="1"/>
</dbReference>
<evidence type="ECO:0000256" key="3">
    <source>
        <dbReference type="ARBA" id="ARBA00022679"/>
    </source>
</evidence>